<keyword evidence="1" id="KW-1133">Transmembrane helix</keyword>
<evidence type="ECO:0000313" key="2">
    <source>
        <dbReference type="EMBL" id="GGI19205.1"/>
    </source>
</evidence>
<feature type="transmembrane region" description="Helical" evidence="1">
    <location>
        <begin position="40"/>
        <end position="69"/>
    </location>
</feature>
<dbReference type="RefSeq" id="WP_128964629.1">
    <property type="nucleotide sequence ID" value="NZ_BMHC01000001.1"/>
</dbReference>
<evidence type="ECO:0000313" key="3">
    <source>
        <dbReference type="EMBL" id="QOZ59009.1"/>
    </source>
</evidence>
<keyword evidence="1" id="KW-0472">Membrane</keyword>
<proteinExistence type="predicted"/>
<evidence type="ECO:0000313" key="5">
    <source>
        <dbReference type="Proteomes" id="UP000625079"/>
    </source>
</evidence>
<keyword evidence="4" id="KW-1185">Reference proteome</keyword>
<accession>A0A410V2L2</accession>
<evidence type="ECO:0000256" key="1">
    <source>
        <dbReference type="SAM" id="Phobius"/>
    </source>
</evidence>
<keyword evidence="1" id="KW-0812">Transmembrane</keyword>
<gene>
    <name evidence="2" type="ORF">GCM10010987_03140</name>
    <name evidence="3" type="ORF">XH86_09840</name>
</gene>
<dbReference type="AlphaFoldDB" id="A0A410V2L2"/>
<reference evidence="2" key="3">
    <citation type="submission" date="2022-12" db="EMBL/GenBank/DDBJ databases">
        <authorList>
            <person name="Sun Q."/>
            <person name="Zhou Y."/>
        </authorList>
    </citation>
    <scope>NUCLEOTIDE SEQUENCE</scope>
    <source>
        <strain evidence="2">CGMCC 1.15034</strain>
    </source>
</reference>
<reference evidence="2" key="1">
    <citation type="journal article" date="2014" name="Int. J. Syst. Evol. Microbiol.">
        <title>Complete genome sequence of Corynebacterium casei LMG S-19264T (=DSM 44701T), isolated from a smear-ripened cheese.</title>
        <authorList>
            <consortium name="US DOE Joint Genome Institute (JGI-PGF)"/>
            <person name="Walter F."/>
            <person name="Albersmeier A."/>
            <person name="Kalinowski J."/>
            <person name="Ruckert C."/>
        </authorList>
    </citation>
    <scope>NUCLEOTIDE SEQUENCE</scope>
    <source>
        <strain evidence="2">CGMCC 1.15034</strain>
    </source>
</reference>
<dbReference type="EMBL" id="CP030057">
    <property type="protein sequence ID" value="QOZ59009.1"/>
    <property type="molecule type" value="Genomic_DNA"/>
</dbReference>
<reference evidence="3 4" key="2">
    <citation type="submission" date="2018-06" db="EMBL/GenBank/DDBJ databases">
        <title>Comparative genomics of rhizobia nodulating Arachis hypogaea in China.</title>
        <authorList>
            <person name="Li Y."/>
        </authorList>
    </citation>
    <scope>NUCLEOTIDE SEQUENCE [LARGE SCALE GENOMIC DNA]</scope>
    <source>
        <strain evidence="3 4">CCBAU 51658</strain>
    </source>
</reference>
<organism evidence="2 5">
    <name type="scientific">Bradyrhizobium guangdongense</name>
    <dbReference type="NCBI Taxonomy" id="1325090"/>
    <lineage>
        <taxon>Bacteria</taxon>
        <taxon>Pseudomonadati</taxon>
        <taxon>Pseudomonadota</taxon>
        <taxon>Alphaproteobacteria</taxon>
        <taxon>Hyphomicrobiales</taxon>
        <taxon>Nitrobacteraceae</taxon>
        <taxon>Bradyrhizobium</taxon>
    </lineage>
</organism>
<protein>
    <submittedName>
        <fullName evidence="2">Uncharacterized protein</fullName>
    </submittedName>
</protein>
<dbReference type="Proteomes" id="UP000625079">
    <property type="component" value="Unassembled WGS sequence"/>
</dbReference>
<dbReference type="Proteomes" id="UP000593880">
    <property type="component" value="Chromosome"/>
</dbReference>
<evidence type="ECO:0000313" key="4">
    <source>
        <dbReference type="Proteomes" id="UP000593880"/>
    </source>
</evidence>
<name>A0A410V2L2_9BRAD</name>
<sequence length="91" mass="9741">MRAAWKVFCLAAIVLAAAIGLAHLLVPDVVPVGYAEEPQASWAILTAFALRAIALTAAWVAIITLSVLVGSKLHQMVFRADSARNDRTVTR</sequence>
<dbReference type="EMBL" id="BMHC01000001">
    <property type="protein sequence ID" value="GGI19205.1"/>
    <property type="molecule type" value="Genomic_DNA"/>
</dbReference>